<keyword evidence="3" id="KW-0732">Signal</keyword>
<protein>
    <recommendedName>
        <fullName evidence="6">Extracellular serine-rich protein</fullName>
    </recommendedName>
</protein>
<dbReference type="EMBL" id="JAWCUI010000025">
    <property type="protein sequence ID" value="KAL1895857.1"/>
    <property type="molecule type" value="Genomic_DNA"/>
</dbReference>
<organism evidence="4 5">
    <name type="scientific">Sporothrix stenoceras</name>
    <dbReference type="NCBI Taxonomy" id="5173"/>
    <lineage>
        <taxon>Eukaryota</taxon>
        <taxon>Fungi</taxon>
        <taxon>Dikarya</taxon>
        <taxon>Ascomycota</taxon>
        <taxon>Pezizomycotina</taxon>
        <taxon>Sordariomycetes</taxon>
        <taxon>Sordariomycetidae</taxon>
        <taxon>Ophiostomatales</taxon>
        <taxon>Ophiostomataceae</taxon>
        <taxon>Sporothrix</taxon>
    </lineage>
</organism>
<gene>
    <name evidence="4" type="ORF">Sste5346_004954</name>
</gene>
<feature type="compositionally biased region" description="Low complexity" evidence="1">
    <location>
        <begin position="464"/>
        <end position="477"/>
    </location>
</feature>
<evidence type="ECO:0000256" key="3">
    <source>
        <dbReference type="SAM" id="SignalP"/>
    </source>
</evidence>
<evidence type="ECO:0000256" key="2">
    <source>
        <dbReference type="SAM" id="Phobius"/>
    </source>
</evidence>
<feature type="compositionally biased region" description="Low complexity" evidence="1">
    <location>
        <begin position="444"/>
        <end position="457"/>
    </location>
</feature>
<keyword evidence="2" id="KW-1133">Transmembrane helix</keyword>
<sequence length="516" mass="55138">MRLLPLAFIVAGLAMAGLVQAGASPDIDDNLLAIRATSTTTSTTPPTSTYTPTVAPGGVQAAPSIIPTHTIAVGATGFSFSPNNLTNAAVGSIIEFNFYPGNHSVVRSAYKFPCIPYEDSGPNRVGFFSGYMDTNVYSSDGPKFRVRINDTEPIFYYCSAPGSCIKHGMLGVINPNSTWTLEVQEEYAANTTIQLAPGDPLPSEMAPTTAGGPGATGSSSSKSSSNLSSGVIAGIVIGSIAGIIALVGLGILFLCCARRRNSRWQQERHRRLNGGHHNGGVTDGMGNPLSPLSPTARHVSSPGPGVVLGTSTMGDMNAYFTQVDYRHRTPLPILGQLHQQQNPYSGHQMTPTGQHMQFHRPYPYGQPSYSPLPVTNTQNNLPIYNSMATMSPLQTHPTNTLNGTMMSGTYSSVVAHQRSPSPFTDKDYYRTPPLPTPTPPHNVQYQQHQQHQQHQQQPAPVELPGAAATSASPSTTGCLRPPPPAPAIVVRMESPTIRGVDRTWTKKEDEAELTQL</sequence>
<evidence type="ECO:0000313" key="5">
    <source>
        <dbReference type="Proteomes" id="UP001583186"/>
    </source>
</evidence>
<dbReference type="InterPro" id="IPR008972">
    <property type="entry name" value="Cupredoxin"/>
</dbReference>
<dbReference type="InterPro" id="IPR052953">
    <property type="entry name" value="Ser-rich/MCO-related"/>
</dbReference>
<feature type="region of interest" description="Disordered" evidence="1">
    <location>
        <begin position="416"/>
        <end position="516"/>
    </location>
</feature>
<proteinExistence type="predicted"/>
<reference evidence="4 5" key="1">
    <citation type="journal article" date="2024" name="IMA Fungus">
        <title>IMA Genome - F19 : A genome assembly and annotation guide to empower mycologists, including annotated draft genome sequences of Ceratocystis pirilliformis, Diaporthe australafricana, Fusarium ophioides, Paecilomyces lecythidis, and Sporothrix stenoceras.</title>
        <authorList>
            <person name="Aylward J."/>
            <person name="Wilson A.M."/>
            <person name="Visagie C.M."/>
            <person name="Spraker J."/>
            <person name="Barnes I."/>
            <person name="Buitendag C."/>
            <person name="Ceriani C."/>
            <person name="Del Mar Angel L."/>
            <person name="du Plessis D."/>
            <person name="Fuchs T."/>
            <person name="Gasser K."/>
            <person name="Kramer D."/>
            <person name="Li W."/>
            <person name="Munsamy K."/>
            <person name="Piso A."/>
            <person name="Price J.L."/>
            <person name="Sonnekus B."/>
            <person name="Thomas C."/>
            <person name="van der Nest A."/>
            <person name="van Dijk A."/>
            <person name="van Heerden A."/>
            <person name="van Vuuren N."/>
            <person name="Yilmaz N."/>
            <person name="Duong T.A."/>
            <person name="van der Merwe N.A."/>
            <person name="Wingfield M.J."/>
            <person name="Wingfield B.D."/>
        </authorList>
    </citation>
    <scope>NUCLEOTIDE SEQUENCE [LARGE SCALE GENOMIC DNA]</scope>
    <source>
        <strain evidence="4 5">CMW 5346</strain>
    </source>
</reference>
<feature type="transmembrane region" description="Helical" evidence="2">
    <location>
        <begin position="231"/>
        <end position="256"/>
    </location>
</feature>
<dbReference type="Gene3D" id="2.60.40.420">
    <property type="entry name" value="Cupredoxins - blue copper proteins"/>
    <property type="match status" value="1"/>
</dbReference>
<keyword evidence="2" id="KW-0812">Transmembrane</keyword>
<dbReference type="Proteomes" id="UP001583186">
    <property type="component" value="Unassembled WGS sequence"/>
</dbReference>
<dbReference type="SUPFAM" id="SSF49503">
    <property type="entry name" value="Cupredoxins"/>
    <property type="match status" value="1"/>
</dbReference>
<accession>A0ABR3Z6R3</accession>
<evidence type="ECO:0008006" key="6">
    <source>
        <dbReference type="Google" id="ProtNLM"/>
    </source>
</evidence>
<feature type="chain" id="PRO_5045319961" description="Extracellular serine-rich protein" evidence="3">
    <location>
        <begin position="22"/>
        <end position="516"/>
    </location>
</feature>
<dbReference type="PANTHER" id="PTHR34883:SF8">
    <property type="entry name" value="EXTRACELLULAR SERINE-RICH PROTEIN (AFU_ORTHOLOGUE AFUA_6G00670)"/>
    <property type="match status" value="1"/>
</dbReference>
<dbReference type="PANTHER" id="PTHR34883">
    <property type="entry name" value="SERINE-RICH PROTEIN, PUTATIVE-RELATED-RELATED"/>
    <property type="match status" value="1"/>
</dbReference>
<evidence type="ECO:0000313" key="4">
    <source>
        <dbReference type="EMBL" id="KAL1895857.1"/>
    </source>
</evidence>
<feature type="region of interest" description="Disordered" evidence="1">
    <location>
        <begin position="198"/>
        <end position="223"/>
    </location>
</feature>
<keyword evidence="5" id="KW-1185">Reference proteome</keyword>
<feature type="signal peptide" evidence="3">
    <location>
        <begin position="1"/>
        <end position="21"/>
    </location>
</feature>
<comment type="caution">
    <text evidence="4">The sequence shown here is derived from an EMBL/GenBank/DDBJ whole genome shotgun (WGS) entry which is preliminary data.</text>
</comment>
<evidence type="ECO:0000256" key="1">
    <source>
        <dbReference type="SAM" id="MobiDB-lite"/>
    </source>
</evidence>
<feature type="compositionally biased region" description="Basic and acidic residues" evidence="1">
    <location>
        <begin position="499"/>
        <end position="509"/>
    </location>
</feature>
<name>A0ABR3Z6R3_9PEZI</name>
<keyword evidence="2" id="KW-0472">Membrane</keyword>